<evidence type="ECO:0000256" key="1">
    <source>
        <dbReference type="SAM" id="MobiDB-lite"/>
    </source>
</evidence>
<feature type="transmembrane region" description="Helical" evidence="2">
    <location>
        <begin position="35"/>
        <end position="58"/>
    </location>
</feature>
<feature type="region of interest" description="Disordered" evidence="1">
    <location>
        <begin position="1"/>
        <end position="29"/>
    </location>
</feature>
<keyword evidence="4" id="KW-1185">Reference proteome</keyword>
<keyword evidence="2" id="KW-0812">Transmembrane</keyword>
<dbReference type="Proteomes" id="UP001357223">
    <property type="component" value="Chromosome"/>
</dbReference>
<feature type="compositionally biased region" description="Basic and acidic residues" evidence="1">
    <location>
        <begin position="1"/>
        <end position="21"/>
    </location>
</feature>
<reference evidence="3 4" key="1">
    <citation type="submission" date="2023-10" db="EMBL/GenBank/DDBJ databases">
        <title>Niallia locisalis sp.nov. isolated from a salt pond sample.</title>
        <authorList>
            <person name="Li X.-J."/>
            <person name="Dong L."/>
        </authorList>
    </citation>
    <scope>NUCLEOTIDE SEQUENCE [LARGE SCALE GENOMIC DNA]</scope>
    <source>
        <strain evidence="3 4">DSM 29761</strain>
    </source>
</reference>
<gene>
    <name evidence="3" type="ORF">R4Z09_18160</name>
</gene>
<accession>A0ABZ2CB45</accession>
<dbReference type="RefSeq" id="WP_338448156.1">
    <property type="nucleotide sequence ID" value="NZ_CP137640.1"/>
</dbReference>
<evidence type="ECO:0000256" key="2">
    <source>
        <dbReference type="SAM" id="Phobius"/>
    </source>
</evidence>
<sequence>MPKGKSLLEKVDQPRSSENKKSKSKRRKKKNEIDWLTLFRFSIMLFLAGVIVFHYYLITENQLVSFYVEFWNRHKKELSPILVFSGFTLAVFLTGYRLGKRR</sequence>
<evidence type="ECO:0000313" key="4">
    <source>
        <dbReference type="Proteomes" id="UP001357223"/>
    </source>
</evidence>
<protein>
    <submittedName>
        <fullName evidence="3">Uncharacterized protein</fullName>
    </submittedName>
</protein>
<dbReference type="EMBL" id="CP137640">
    <property type="protein sequence ID" value="WVX79222.1"/>
    <property type="molecule type" value="Genomic_DNA"/>
</dbReference>
<keyword evidence="2" id="KW-0472">Membrane</keyword>
<name>A0ABZ2CB45_9BACI</name>
<proteinExistence type="predicted"/>
<organism evidence="3 4">
    <name type="scientific">Niallia oryzisoli</name>
    <dbReference type="NCBI Taxonomy" id="1737571"/>
    <lineage>
        <taxon>Bacteria</taxon>
        <taxon>Bacillati</taxon>
        <taxon>Bacillota</taxon>
        <taxon>Bacilli</taxon>
        <taxon>Bacillales</taxon>
        <taxon>Bacillaceae</taxon>
        <taxon>Niallia</taxon>
    </lineage>
</organism>
<evidence type="ECO:0000313" key="3">
    <source>
        <dbReference type="EMBL" id="WVX79222.1"/>
    </source>
</evidence>
<keyword evidence="2" id="KW-1133">Transmembrane helix</keyword>
<feature type="transmembrane region" description="Helical" evidence="2">
    <location>
        <begin position="78"/>
        <end position="98"/>
    </location>
</feature>